<dbReference type="PANTHER" id="PTHR47642">
    <property type="entry name" value="ATP-DEPENDENT DNA HELICASE"/>
    <property type="match status" value="1"/>
</dbReference>
<sequence>MFELDEIMRQRESTEFAEILNRLREGKDTSSDLKKLKERCVNESSCPTEAPRLFIQNALVDDYNEKVYESFSGDKYVIKAQDSVIGACSAELKEKIMRQIPYVSLRNSKQLASKLKLVVG</sequence>
<protein>
    <submittedName>
        <fullName evidence="1">Uncharacterized protein</fullName>
    </submittedName>
</protein>
<accession>A0A6S7H195</accession>
<evidence type="ECO:0000313" key="1">
    <source>
        <dbReference type="EMBL" id="CAB3996372.1"/>
    </source>
</evidence>
<dbReference type="PANTHER" id="PTHR47642:SF5">
    <property type="entry name" value="ATP-DEPENDENT DNA HELICASE"/>
    <property type="match status" value="1"/>
</dbReference>
<evidence type="ECO:0000313" key="2">
    <source>
        <dbReference type="Proteomes" id="UP001152795"/>
    </source>
</evidence>
<gene>
    <name evidence="1" type="ORF">PACLA_8A016291</name>
</gene>
<keyword evidence="2" id="KW-1185">Reference proteome</keyword>
<dbReference type="OrthoDB" id="2325450at2759"/>
<reference evidence="1" key="1">
    <citation type="submission" date="2020-04" db="EMBL/GenBank/DDBJ databases">
        <authorList>
            <person name="Alioto T."/>
            <person name="Alioto T."/>
            <person name="Gomez Garrido J."/>
        </authorList>
    </citation>
    <scope>NUCLEOTIDE SEQUENCE</scope>
    <source>
        <strain evidence="1">A484AB</strain>
    </source>
</reference>
<dbReference type="Proteomes" id="UP001152795">
    <property type="component" value="Unassembled WGS sequence"/>
</dbReference>
<dbReference type="EMBL" id="CACRXK020002855">
    <property type="protein sequence ID" value="CAB3996372.1"/>
    <property type="molecule type" value="Genomic_DNA"/>
</dbReference>
<comment type="caution">
    <text evidence="1">The sequence shown here is derived from an EMBL/GenBank/DDBJ whole genome shotgun (WGS) entry which is preliminary data.</text>
</comment>
<name>A0A6S7H195_PARCT</name>
<organism evidence="1 2">
    <name type="scientific">Paramuricea clavata</name>
    <name type="common">Red gorgonian</name>
    <name type="synonym">Violescent sea-whip</name>
    <dbReference type="NCBI Taxonomy" id="317549"/>
    <lineage>
        <taxon>Eukaryota</taxon>
        <taxon>Metazoa</taxon>
        <taxon>Cnidaria</taxon>
        <taxon>Anthozoa</taxon>
        <taxon>Octocorallia</taxon>
        <taxon>Malacalcyonacea</taxon>
        <taxon>Plexauridae</taxon>
        <taxon>Paramuricea</taxon>
    </lineage>
</organism>
<proteinExistence type="predicted"/>
<dbReference type="AlphaFoldDB" id="A0A6S7H195"/>
<dbReference type="InterPro" id="IPR051055">
    <property type="entry name" value="PIF1_helicase"/>
</dbReference>